<evidence type="ECO:0000313" key="2">
    <source>
        <dbReference type="Proteomes" id="UP000186657"/>
    </source>
</evidence>
<gene>
    <name evidence="1" type="ORF">BJP37_04220</name>
</gene>
<accession>A0A1U7MXE4</accession>
<evidence type="ECO:0000313" key="1">
    <source>
        <dbReference type="EMBL" id="OLT58372.1"/>
    </source>
</evidence>
<reference evidence="1 2" key="1">
    <citation type="submission" date="2016-10" db="EMBL/GenBank/DDBJ databases">
        <title>Comparative genomics uncovers the prolific and rare metabolic potential of the cyanobacterial genus Moorea.</title>
        <authorList>
            <person name="Leao T."/>
            <person name="Castelao G."/>
            <person name="Korobeynikov A."/>
            <person name="Monroe E.A."/>
            <person name="Podell S."/>
            <person name="Glukhov E."/>
            <person name="Allen E."/>
            <person name="Gerwick W.H."/>
            <person name="Gerwick L."/>
        </authorList>
    </citation>
    <scope>NUCLEOTIDE SEQUENCE [LARGE SCALE GENOMIC DNA]</scope>
    <source>
        <strain evidence="1 2">PNG5-198</strain>
    </source>
</reference>
<name>A0A1U7MXE4_9CYAN</name>
<dbReference type="EMBL" id="MKZS01000001">
    <property type="protein sequence ID" value="OLT58372.1"/>
    <property type="molecule type" value="Genomic_DNA"/>
</dbReference>
<comment type="caution">
    <text evidence="1">The sequence shown here is derived from an EMBL/GenBank/DDBJ whole genome shotgun (WGS) entry which is preliminary data.</text>
</comment>
<organism evidence="1 2">
    <name type="scientific">Moorena bouillonii PNG</name>
    <dbReference type="NCBI Taxonomy" id="568701"/>
    <lineage>
        <taxon>Bacteria</taxon>
        <taxon>Bacillati</taxon>
        <taxon>Cyanobacteriota</taxon>
        <taxon>Cyanophyceae</taxon>
        <taxon>Coleofasciculales</taxon>
        <taxon>Coleofasciculaceae</taxon>
        <taxon>Moorena</taxon>
    </lineage>
</organism>
<protein>
    <submittedName>
        <fullName evidence="1">Uncharacterized protein</fullName>
    </submittedName>
</protein>
<sequence length="64" mass="6804">MASKIITIDLVTLSNYAVLIGLRSRSGSKGKSRSVTIRVAWPFGQGQSLLLVPSVVGYLLLGKS</sequence>
<dbReference type="Proteomes" id="UP000186657">
    <property type="component" value="Unassembled WGS sequence"/>
</dbReference>
<dbReference type="AlphaFoldDB" id="A0A1U7MXE4"/>
<keyword evidence="2" id="KW-1185">Reference proteome</keyword>
<proteinExistence type="predicted"/>